<feature type="binding site" evidence="10">
    <location>
        <position position="70"/>
    </location>
    <ligand>
        <name>substrate</name>
    </ligand>
</feature>
<dbReference type="SUPFAM" id="SSF52972">
    <property type="entry name" value="ITPase-like"/>
    <property type="match status" value="1"/>
</dbReference>
<dbReference type="PANTHER" id="PTHR11067:SF9">
    <property type="entry name" value="INOSINE TRIPHOSPHATE PYROPHOSPHATASE"/>
    <property type="match status" value="1"/>
</dbReference>
<dbReference type="GO" id="GO:0009117">
    <property type="term" value="P:nucleotide metabolic process"/>
    <property type="evidence" value="ECO:0007669"/>
    <property type="project" value="UniProtKB-KW"/>
</dbReference>
<name>C9LM52_9FIRM</name>
<feature type="active site" description="Proton acceptor" evidence="10">
    <location>
        <position position="69"/>
    </location>
</feature>
<keyword evidence="5 10" id="KW-0378">Hydrolase</keyword>
<evidence type="ECO:0000256" key="7">
    <source>
        <dbReference type="ARBA" id="ARBA00023080"/>
    </source>
</evidence>
<comment type="catalytic activity">
    <reaction evidence="9 10">
        <text>XTP + H2O = XMP + diphosphate + H(+)</text>
        <dbReference type="Rhea" id="RHEA:28610"/>
        <dbReference type="ChEBI" id="CHEBI:15377"/>
        <dbReference type="ChEBI" id="CHEBI:15378"/>
        <dbReference type="ChEBI" id="CHEBI:33019"/>
        <dbReference type="ChEBI" id="CHEBI:57464"/>
        <dbReference type="ChEBI" id="CHEBI:61314"/>
        <dbReference type="EC" id="3.6.1.66"/>
    </reaction>
</comment>
<dbReference type="NCBIfam" id="NF011397">
    <property type="entry name" value="PRK14822.1"/>
    <property type="match status" value="1"/>
</dbReference>
<evidence type="ECO:0000256" key="8">
    <source>
        <dbReference type="ARBA" id="ARBA00051875"/>
    </source>
</evidence>
<protein>
    <recommendedName>
        <fullName evidence="10">dITP/XTP pyrophosphatase</fullName>
        <ecNumber evidence="10">3.6.1.66</ecNumber>
    </recommendedName>
    <alternativeName>
        <fullName evidence="10">Non-canonical purine NTP pyrophosphatase</fullName>
    </alternativeName>
    <alternativeName>
        <fullName evidence="10">Non-standard purine NTP pyrophosphatase</fullName>
    </alternativeName>
    <alternativeName>
        <fullName evidence="10">Nucleoside-triphosphate diphosphatase</fullName>
    </alternativeName>
    <alternativeName>
        <fullName evidence="10">Nucleoside-triphosphate pyrophosphatase</fullName>
        <shortName evidence="10">NTPase</shortName>
    </alternativeName>
</protein>
<dbReference type="eggNOG" id="COG0127">
    <property type="taxonomic scope" value="Bacteria"/>
</dbReference>
<dbReference type="Gene3D" id="3.90.950.10">
    <property type="match status" value="1"/>
</dbReference>
<dbReference type="RefSeq" id="WP_007069571.1">
    <property type="nucleotide sequence ID" value="NZ_GG698602.1"/>
</dbReference>
<evidence type="ECO:0000256" key="4">
    <source>
        <dbReference type="ARBA" id="ARBA00022741"/>
    </source>
</evidence>
<comment type="catalytic activity">
    <reaction evidence="8 10">
        <text>dITP + H2O = dIMP + diphosphate + H(+)</text>
        <dbReference type="Rhea" id="RHEA:28342"/>
        <dbReference type="ChEBI" id="CHEBI:15377"/>
        <dbReference type="ChEBI" id="CHEBI:15378"/>
        <dbReference type="ChEBI" id="CHEBI:33019"/>
        <dbReference type="ChEBI" id="CHEBI:61194"/>
        <dbReference type="ChEBI" id="CHEBI:61382"/>
        <dbReference type="EC" id="3.6.1.66"/>
    </reaction>
</comment>
<dbReference type="GO" id="GO:0036222">
    <property type="term" value="F:XTP diphosphatase activity"/>
    <property type="evidence" value="ECO:0007669"/>
    <property type="project" value="UniProtKB-UniRule"/>
</dbReference>
<feature type="binding site" evidence="10">
    <location>
        <position position="69"/>
    </location>
    <ligand>
        <name>Mg(2+)</name>
        <dbReference type="ChEBI" id="CHEBI:18420"/>
    </ligand>
</feature>
<dbReference type="GeneID" id="78277307"/>
<dbReference type="EMBL" id="ACIM02000001">
    <property type="protein sequence ID" value="EEW96638.1"/>
    <property type="molecule type" value="Genomic_DNA"/>
</dbReference>
<dbReference type="NCBIfam" id="TIGR00042">
    <property type="entry name" value="RdgB/HAM1 family non-canonical purine NTP pyrophosphatase"/>
    <property type="match status" value="1"/>
</dbReference>
<keyword evidence="13" id="KW-1185">Reference proteome</keyword>
<dbReference type="PANTHER" id="PTHR11067">
    <property type="entry name" value="INOSINE TRIPHOSPHATE PYROPHOSPHATASE/HAM1 PROTEIN"/>
    <property type="match status" value="1"/>
</dbReference>
<dbReference type="CDD" id="cd00515">
    <property type="entry name" value="HAM1"/>
    <property type="match status" value="1"/>
</dbReference>
<comment type="caution">
    <text evidence="12">The sequence shown here is derived from an EMBL/GenBank/DDBJ whole genome shotgun (WGS) entry which is preliminary data.</text>
</comment>
<feature type="binding site" evidence="10">
    <location>
        <position position="40"/>
    </location>
    <ligand>
        <name>Mg(2+)</name>
        <dbReference type="ChEBI" id="CHEBI:18420"/>
    </ligand>
</feature>
<comment type="similarity">
    <text evidence="1 10 11">Belongs to the HAM1 NTPase family.</text>
</comment>
<dbReference type="GO" id="GO:0000166">
    <property type="term" value="F:nucleotide binding"/>
    <property type="evidence" value="ECO:0007669"/>
    <property type="project" value="UniProtKB-KW"/>
</dbReference>
<comment type="catalytic activity">
    <reaction evidence="10">
        <text>ITP + H2O = IMP + diphosphate + H(+)</text>
        <dbReference type="Rhea" id="RHEA:29399"/>
        <dbReference type="ChEBI" id="CHEBI:15377"/>
        <dbReference type="ChEBI" id="CHEBI:15378"/>
        <dbReference type="ChEBI" id="CHEBI:33019"/>
        <dbReference type="ChEBI" id="CHEBI:58053"/>
        <dbReference type="ChEBI" id="CHEBI:61402"/>
        <dbReference type="EC" id="3.6.1.66"/>
    </reaction>
</comment>
<gene>
    <name evidence="12" type="primary">rdgB</name>
    <name evidence="12" type="ORF">GCWU000321_00588</name>
</gene>
<dbReference type="GO" id="GO:0009146">
    <property type="term" value="P:purine nucleoside triphosphate catabolic process"/>
    <property type="evidence" value="ECO:0007669"/>
    <property type="project" value="UniProtKB-UniRule"/>
</dbReference>
<dbReference type="GO" id="GO:0046872">
    <property type="term" value="F:metal ion binding"/>
    <property type="evidence" value="ECO:0007669"/>
    <property type="project" value="UniProtKB-KW"/>
</dbReference>
<evidence type="ECO:0000256" key="9">
    <source>
        <dbReference type="ARBA" id="ARBA00052017"/>
    </source>
</evidence>
<feature type="binding site" evidence="10">
    <location>
        <position position="175"/>
    </location>
    <ligand>
        <name>substrate</name>
    </ligand>
</feature>
<dbReference type="InterPro" id="IPR002637">
    <property type="entry name" value="RdgB/HAM1"/>
</dbReference>
<comment type="subunit">
    <text evidence="2 10">Homodimer.</text>
</comment>
<dbReference type="InterPro" id="IPR020922">
    <property type="entry name" value="dITP/XTP_pyrophosphatase"/>
</dbReference>
<evidence type="ECO:0000313" key="13">
    <source>
        <dbReference type="Proteomes" id="UP000004736"/>
    </source>
</evidence>
<dbReference type="AlphaFoldDB" id="C9LM52"/>
<organism evidence="12 13">
    <name type="scientific">Dialister invisus DSM 15470</name>
    <dbReference type="NCBI Taxonomy" id="592028"/>
    <lineage>
        <taxon>Bacteria</taxon>
        <taxon>Bacillati</taxon>
        <taxon>Bacillota</taxon>
        <taxon>Negativicutes</taxon>
        <taxon>Veillonellales</taxon>
        <taxon>Veillonellaceae</taxon>
        <taxon>Dialister</taxon>
    </lineage>
</organism>
<evidence type="ECO:0000256" key="1">
    <source>
        <dbReference type="ARBA" id="ARBA00008023"/>
    </source>
</evidence>
<comment type="function">
    <text evidence="10">Pyrophosphatase that catalyzes the hydrolysis of nucleoside triphosphates to their monophosphate derivatives, with a high preference for the non-canonical purine nucleotides XTP (xanthosine triphosphate), dITP (deoxyinosine triphosphate) and ITP. Seems to function as a house-cleaning enzyme that removes non-canonical purine nucleotides from the nucleotide pool, thus preventing their incorporation into DNA/RNA and avoiding chromosomal lesions.</text>
</comment>
<sequence length="197" mass="21995">MKVVLATRNQGKIREFQKHFSEIGWEVIPIADIADIPEPEETGTTFRENALQKARYYAEAVNLPVLSDDSGIIADVLGNEPGVYSARYAGVHGNDEANNQKLVEVLRPYRGEARRGHYMCVIAVVWPDGREITAEGRCNGIIRDFYKGTGGFGYDPLFYLPEFGKTMAELSMEEKNKISHRGKAVDAMLKKLKEAGI</sequence>
<evidence type="ECO:0000256" key="6">
    <source>
        <dbReference type="ARBA" id="ARBA00022842"/>
    </source>
</evidence>
<dbReference type="Proteomes" id="UP000004736">
    <property type="component" value="Unassembled WGS sequence"/>
</dbReference>
<dbReference type="GO" id="GO:0036220">
    <property type="term" value="F:ITP diphosphatase activity"/>
    <property type="evidence" value="ECO:0007669"/>
    <property type="project" value="UniProtKB-UniRule"/>
</dbReference>
<keyword evidence="6 10" id="KW-0460">Magnesium</keyword>
<dbReference type="EC" id="3.6.1.66" evidence="10"/>
<dbReference type="HAMAP" id="MF_01405">
    <property type="entry name" value="Non_canon_purine_NTPase"/>
    <property type="match status" value="1"/>
</dbReference>
<feature type="binding site" evidence="10">
    <location>
        <begin position="7"/>
        <end position="12"/>
    </location>
    <ligand>
        <name>substrate</name>
    </ligand>
</feature>
<comment type="cofactor">
    <cofactor evidence="10">
        <name>Mg(2+)</name>
        <dbReference type="ChEBI" id="CHEBI:18420"/>
    </cofactor>
    <text evidence="10">Binds 1 Mg(2+) ion per subunit.</text>
</comment>
<keyword evidence="3 10" id="KW-0479">Metal-binding</keyword>
<evidence type="ECO:0000256" key="3">
    <source>
        <dbReference type="ARBA" id="ARBA00022723"/>
    </source>
</evidence>
<evidence type="ECO:0000256" key="11">
    <source>
        <dbReference type="RuleBase" id="RU003781"/>
    </source>
</evidence>
<accession>C9LM52</accession>
<evidence type="ECO:0000256" key="2">
    <source>
        <dbReference type="ARBA" id="ARBA00011738"/>
    </source>
</evidence>
<feature type="binding site" evidence="10">
    <location>
        <begin position="180"/>
        <end position="181"/>
    </location>
    <ligand>
        <name>substrate</name>
    </ligand>
</feature>
<dbReference type="HOGENOM" id="CLU_082080_0_2_9"/>
<reference evidence="12" key="1">
    <citation type="submission" date="2009-09" db="EMBL/GenBank/DDBJ databases">
        <authorList>
            <person name="Weinstock G."/>
            <person name="Sodergren E."/>
            <person name="Clifton S."/>
            <person name="Fulton L."/>
            <person name="Fulton B."/>
            <person name="Courtney L."/>
            <person name="Fronick C."/>
            <person name="Harrison M."/>
            <person name="Strong C."/>
            <person name="Farmer C."/>
            <person name="Delahaunty K."/>
            <person name="Markovic C."/>
            <person name="Hall O."/>
            <person name="Minx P."/>
            <person name="Tomlinson C."/>
            <person name="Mitreva M."/>
            <person name="Nelson J."/>
            <person name="Hou S."/>
            <person name="Wollam A."/>
            <person name="Pepin K.H."/>
            <person name="Johnson M."/>
            <person name="Bhonagiri V."/>
            <person name="Nash W.E."/>
            <person name="Warren W."/>
            <person name="Chinwalla A."/>
            <person name="Mardis E.R."/>
            <person name="Wilson R.K."/>
        </authorList>
    </citation>
    <scope>NUCLEOTIDE SEQUENCE [LARGE SCALE GENOMIC DNA]</scope>
    <source>
        <strain evidence="12">DSM 15470</strain>
    </source>
</reference>
<feature type="binding site" evidence="10">
    <location>
        <begin position="152"/>
        <end position="155"/>
    </location>
    <ligand>
        <name>substrate</name>
    </ligand>
</feature>
<dbReference type="InterPro" id="IPR029001">
    <property type="entry name" value="ITPase-like_fam"/>
</dbReference>
<dbReference type="GO" id="GO:0005829">
    <property type="term" value="C:cytosol"/>
    <property type="evidence" value="ECO:0007669"/>
    <property type="project" value="TreeGrafter"/>
</dbReference>
<dbReference type="GO" id="GO:0035870">
    <property type="term" value="F:dITP diphosphatase activity"/>
    <property type="evidence" value="ECO:0007669"/>
    <property type="project" value="UniProtKB-UniRule"/>
</dbReference>
<evidence type="ECO:0000313" key="12">
    <source>
        <dbReference type="EMBL" id="EEW96638.1"/>
    </source>
</evidence>
<proteinExistence type="inferred from homology"/>
<evidence type="ECO:0000256" key="5">
    <source>
        <dbReference type="ARBA" id="ARBA00022801"/>
    </source>
</evidence>
<dbReference type="GO" id="GO:0017111">
    <property type="term" value="F:ribonucleoside triphosphate phosphatase activity"/>
    <property type="evidence" value="ECO:0007669"/>
    <property type="project" value="InterPro"/>
</dbReference>
<dbReference type="OrthoDB" id="9807456at2"/>
<dbReference type="FunFam" id="3.90.950.10:FF:000001">
    <property type="entry name" value="dITP/XTP pyrophosphatase"/>
    <property type="match status" value="1"/>
</dbReference>
<dbReference type="STRING" id="592028.GCWU000321_00588"/>
<keyword evidence="7 10" id="KW-0546">Nucleotide metabolism</keyword>
<keyword evidence="4 10" id="KW-0547">Nucleotide-binding</keyword>
<evidence type="ECO:0000256" key="10">
    <source>
        <dbReference type="HAMAP-Rule" id="MF_01405"/>
    </source>
</evidence>
<dbReference type="Pfam" id="PF01725">
    <property type="entry name" value="Ham1p_like"/>
    <property type="match status" value="1"/>
</dbReference>